<name>A0A1R3GPV5_9ROSI</name>
<evidence type="ECO:0000313" key="2">
    <source>
        <dbReference type="Proteomes" id="UP000187203"/>
    </source>
</evidence>
<protein>
    <submittedName>
        <fullName evidence="1">Uncharacterized protein</fullName>
    </submittedName>
</protein>
<dbReference type="AlphaFoldDB" id="A0A1R3GPV5"/>
<dbReference type="Proteomes" id="UP000187203">
    <property type="component" value="Unassembled WGS sequence"/>
</dbReference>
<evidence type="ECO:0000313" key="1">
    <source>
        <dbReference type="EMBL" id="OMO60040.1"/>
    </source>
</evidence>
<accession>A0A1R3GPV5</accession>
<organism evidence="1 2">
    <name type="scientific">Corchorus olitorius</name>
    <dbReference type="NCBI Taxonomy" id="93759"/>
    <lineage>
        <taxon>Eukaryota</taxon>
        <taxon>Viridiplantae</taxon>
        <taxon>Streptophyta</taxon>
        <taxon>Embryophyta</taxon>
        <taxon>Tracheophyta</taxon>
        <taxon>Spermatophyta</taxon>
        <taxon>Magnoliopsida</taxon>
        <taxon>eudicotyledons</taxon>
        <taxon>Gunneridae</taxon>
        <taxon>Pentapetalae</taxon>
        <taxon>rosids</taxon>
        <taxon>malvids</taxon>
        <taxon>Malvales</taxon>
        <taxon>Malvaceae</taxon>
        <taxon>Grewioideae</taxon>
        <taxon>Apeibeae</taxon>
        <taxon>Corchorus</taxon>
    </lineage>
</organism>
<sequence length="75" mass="8295">MRVATVVFGVVRISVKRGYGDGECIVKKIEVALTSWPMLDSRGPNEACHSGQFQFLADKQGLLMSNKKIVELARN</sequence>
<gene>
    <name evidence="1" type="ORF">COLO4_33966</name>
</gene>
<proteinExistence type="predicted"/>
<dbReference type="EMBL" id="AWUE01021986">
    <property type="protein sequence ID" value="OMO60040.1"/>
    <property type="molecule type" value="Genomic_DNA"/>
</dbReference>
<comment type="caution">
    <text evidence="1">The sequence shown here is derived from an EMBL/GenBank/DDBJ whole genome shotgun (WGS) entry which is preliminary data.</text>
</comment>
<reference evidence="2" key="1">
    <citation type="submission" date="2013-09" db="EMBL/GenBank/DDBJ databases">
        <title>Corchorus olitorius genome sequencing.</title>
        <authorList>
            <person name="Alam M."/>
            <person name="Haque M.S."/>
            <person name="Islam M.S."/>
            <person name="Emdad E.M."/>
            <person name="Islam M.M."/>
            <person name="Ahmed B."/>
            <person name="Halim A."/>
            <person name="Hossen Q.M.M."/>
            <person name="Hossain M.Z."/>
            <person name="Ahmed R."/>
            <person name="Khan M.M."/>
            <person name="Islam R."/>
            <person name="Rashid M.M."/>
            <person name="Khan S.A."/>
            <person name="Rahman M.S."/>
            <person name="Alam M."/>
            <person name="Yahiya A.S."/>
            <person name="Khan M.S."/>
            <person name="Azam M.S."/>
            <person name="Haque T."/>
            <person name="Lashkar M.Z.H."/>
            <person name="Akhand A.I."/>
            <person name="Morshed G."/>
            <person name="Roy S."/>
            <person name="Uddin K.S."/>
            <person name="Rabeya T."/>
            <person name="Hossain A.S."/>
            <person name="Chowdhury A."/>
            <person name="Snigdha A.R."/>
            <person name="Mortoza M.S."/>
            <person name="Matin S.A."/>
            <person name="Hoque S.M.E."/>
            <person name="Islam M.K."/>
            <person name="Roy D.K."/>
            <person name="Haider R."/>
            <person name="Moosa M.M."/>
            <person name="Elias S.M."/>
            <person name="Hasan A.M."/>
            <person name="Jahan S."/>
            <person name="Shafiuddin M."/>
            <person name="Mahmood N."/>
            <person name="Shommy N.S."/>
        </authorList>
    </citation>
    <scope>NUCLEOTIDE SEQUENCE [LARGE SCALE GENOMIC DNA]</scope>
    <source>
        <strain evidence="2">cv. O-4</strain>
    </source>
</reference>
<keyword evidence="2" id="KW-1185">Reference proteome</keyword>